<dbReference type="AlphaFoldDB" id="A0A0B6TIW4"/>
<dbReference type="KEGG" id="cmq:B840_11580"/>
<reference evidence="1 2" key="1">
    <citation type="submission" date="2014-05" db="EMBL/GenBank/DDBJ databases">
        <title>Complete genome sequence of Corynebacterium marinum DSM 44953.</title>
        <authorList>
            <person name="Schaffert L."/>
            <person name="Albersmeier A."/>
            <person name="Kalinowski J."/>
            <person name="Ruckert C."/>
        </authorList>
    </citation>
    <scope>NUCLEOTIDE SEQUENCE [LARGE SCALE GENOMIC DNA]</scope>
    <source>
        <strain evidence="1 2">DSM 44953</strain>
    </source>
</reference>
<dbReference type="HOGENOM" id="CLU_3409098_0_0_11"/>
<keyword evidence="2" id="KW-1185">Reference proteome</keyword>
<protein>
    <submittedName>
        <fullName evidence="1">Uncharacterized protein</fullName>
    </submittedName>
</protein>
<dbReference type="EMBL" id="CP007790">
    <property type="protein sequence ID" value="AJK69887.1"/>
    <property type="molecule type" value="Genomic_DNA"/>
</dbReference>
<name>A0A0B6TIW4_9CORY</name>
<sequence length="29" mass="3182">MLSSVLDLAGDIINYIVMFVNQITHSLSS</sequence>
<dbReference type="Proteomes" id="UP000031928">
    <property type="component" value="Chromosome"/>
</dbReference>
<proteinExistence type="predicted"/>
<dbReference type="STRING" id="1224162.B840_11580"/>
<accession>A0A0B6TIW4</accession>
<evidence type="ECO:0000313" key="1">
    <source>
        <dbReference type="EMBL" id="AJK69887.1"/>
    </source>
</evidence>
<organism evidence="1 2">
    <name type="scientific">Corynebacterium marinum DSM 44953</name>
    <dbReference type="NCBI Taxonomy" id="1224162"/>
    <lineage>
        <taxon>Bacteria</taxon>
        <taxon>Bacillati</taxon>
        <taxon>Actinomycetota</taxon>
        <taxon>Actinomycetes</taxon>
        <taxon>Mycobacteriales</taxon>
        <taxon>Corynebacteriaceae</taxon>
        <taxon>Corynebacterium</taxon>
    </lineage>
</organism>
<evidence type="ECO:0000313" key="2">
    <source>
        <dbReference type="Proteomes" id="UP000031928"/>
    </source>
</evidence>
<gene>
    <name evidence="1" type="ORF">B840_11580</name>
</gene>